<organism evidence="7">
    <name type="scientific">Chlorobaculum parvum</name>
    <dbReference type="NCBI Taxonomy" id="274539"/>
    <lineage>
        <taxon>Bacteria</taxon>
        <taxon>Pseudomonadati</taxon>
        <taxon>Chlorobiota</taxon>
        <taxon>Chlorobiia</taxon>
        <taxon>Chlorobiales</taxon>
        <taxon>Chlorobiaceae</taxon>
        <taxon>Chlorobaculum</taxon>
    </lineage>
</organism>
<reference evidence="7" key="1">
    <citation type="journal article" date="2020" name="mSystems">
        <title>Genome- and Community-Level Interaction Insights into Carbon Utilization and Element Cycling Functions of Hydrothermarchaeota in Hydrothermal Sediment.</title>
        <authorList>
            <person name="Zhou Z."/>
            <person name="Liu Y."/>
            <person name="Xu W."/>
            <person name="Pan J."/>
            <person name="Luo Z.H."/>
            <person name="Li M."/>
        </authorList>
    </citation>
    <scope>NUCLEOTIDE SEQUENCE [LARGE SCALE GENOMIC DNA]</scope>
    <source>
        <strain evidence="7">HyVt-633</strain>
    </source>
</reference>
<evidence type="ECO:0000256" key="2">
    <source>
        <dbReference type="ARBA" id="ARBA00022723"/>
    </source>
</evidence>
<dbReference type="InterPro" id="IPR036909">
    <property type="entry name" value="Cyt_c-like_dom_sf"/>
</dbReference>
<gene>
    <name evidence="7" type="primary">soxX</name>
    <name evidence="7" type="ORF">ENL07_01495</name>
</gene>
<dbReference type="Proteomes" id="UP000886058">
    <property type="component" value="Unassembled WGS sequence"/>
</dbReference>
<feature type="chain" id="PRO_5027901205" evidence="5">
    <location>
        <begin position="22"/>
        <end position="117"/>
    </location>
</feature>
<dbReference type="PROSITE" id="PS51007">
    <property type="entry name" value="CYTC"/>
    <property type="match status" value="1"/>
</dbReference>
<dbReference type="Gene3D" id="1.10.760.10">
    <property type="entry name" value="Cytochrome c-like domain"/>
    <property type="match status" value="1"/>
</dbReference>
<protein>
    <submittedName>
        <fullName evidence="7">Sulfur oxidation c-type cytochrome SoxX</fullName>
    </submittedName>
</protein>
<dbReference type="InterPro" id="IPR030999">
    <property type="entry name" value="Thiosulf_SoxX"/>
</dbReference>
<evidence type="ECO:0000256" key="4">
    <source>
        <dbReference type="PROSITE-ProRule" id="PRU00433"/>
    </source>
</evidence>
<dbReference type="SUPFAM" id="SSF46626">
    <property type="entry name" value="Cytochrome c"/>
    <property type="match status" value="1"/>
</dbReference>
<feature type="domain" description="Cytochrome c" evidence="6">
    <location>
        <begin position="29"/>
        <end position="117"/>
    </location>
</feature>
<dbReference type="AlphaFoldDB" id="A0A7C5DD04"/>
<accession>A0A7C5DD04</accession>
<dbReference type="GO" id="GO:0046872">
    <property type="term" value="F:metal ion binding"/>
    <property type="evidence" value="ECO:0007669"/>
    <property type="project" value="UniProtKB-KW"/>
</dbReference>
<evidence type="ECO:0000256" key="1">
    <source>
        <dbReference type="ARBA" id="ARBA00022617"/>
    </source>
</evidence>
<dbReference type="Pfam" id="PF13442">
    <property type="entry name" value="Cytochrome_CBB3"/>
    <property type="match status" value="1"/>
</dbReference>
<keyword evidence="5" id="KW-0732">Signal</keyword>
<dbReference type="GO" id="GO:0009055">
    <property type="term" value="F:electron transfer activity"/>
    <property type="evidence" value="ECO:0007669"/>
    <property type="project" value="InterPro"/>
</dbReference>
<sequence length="117" mass="12590">MRFSGIIAAAAIFLLPALGQAAGKADQDALAKSKALAFDSGKGNCLACHMIADGEFPGNFGPPMIQMKERFPDKAVLREQIWDASAKNPKSMMPPFGKNGVLTDKEVDLIVDYLYTL</sequence>
<evidence type="ECO:0000259" key="6">
    <source>
        <dbReference type="PROSITE" id="PS51007"/>
    </source>
</evidence>
<keyword evidence="2 4" id="KW-0479">Metal-binding</keyword>
<keyword evidence="3 4" id="KW-0408">Iron</keyword>
<name>A0A7C5DD04_9CHLB</name>
<dbReference type="GO" id="GO:0020037">
    <property type="term" value="F:heme binding"/>
    <property type="evidence" value="ECO:0007669"/>
    <property type="project" value="InterPro"/>
</dbReference>
<dbReference type="InterPro" id="IPR009056">
    <property type="entry name" value="Cyt_c-like_dom"/>
</dbReference>
<evidence type="ECO:0000313" key="7">
    <source>
        <dbReference type="EMBL" id="HHE31333.1"/>
    </source>
</evidence>
<comment type="caution">
    <text evidence="7">The sequence shown here is derived from an EMBL/GenBank/DDBJ whole genome shotgun (WGS) entry which is preliminary data.</text>
</comment>
<proteinExistence type="predicted"/>
<feature type="signal peptide" evidence="5">
    <location>
        <begin position="1"/>
        <end position="21"/>
    </location>
</feature>
<evidence type="ECO:0000256" key="5">
    <source>
        <dbReference type="SAM" id="SignalP"/>
    </source>
</evidence>
<dbReference type="EMBL" id="DRSQ01000033">
    <property type="protein sequence ID" value="HHE31333.1"/>
    <property type="molecule type" value="Genomic_DNA"/>
</dbReference>
<evidence type="ECO:0000256" key="3">
    <source>
        <dbReference type="ARBA" id="ARBA00023004"/>
    </source>
</evidence>
<keyword evidence="1 4" id="KW-0349">Heme</keyword>
<dbReference type="NCBIfam" id="TIGR04485">
    <property type="entry name" value="thiosulf_SoxX"/>
    <property type="match status" value="1"/>
</dbReference>